<feature type="domain" description="GST C-terminal" evidence="2">
    <location>
        <begin position="87"/>
        <end position="210"/>
    </location>
</feature>
<dbReference type="Pfam" id="PF13410">
    <property type="entry name" value="GST_C_2"/>
    <property type="match status" value="1"/>
</dbReference>
<dbReference type="Gene3D" id="3.40.30.10">
    <property type="entry name" value="Glutaredoxin"/>
    <property type="match status" value="1"/>
</dbReference>
<gene>
    <name evidence="3" type="ORF">Q2T77_21425</name>
</gene>
<dbReference type="PROSITE" id="PS50404">
    <property type="entry name" value="GST_NTER"/>
    <property type="match status" value="1"/>
</dbReference>
<evidence type="ECO:0000313" key="4">
    <source>
        <dbReference type="Proteomes" id="UP001169027"/>
    </source>
</evidence>
<dbReference type="Proteomes" id="UP001169027">
    <property type="component" value="Unassembled WGS sequence"/>
</dbReference>
<dbReference type="SUPFAM" id="SSF47616">
    <property type="entry name" value="GST C-terminal domain-like"/>
    <property type="match status" value="1"/>
</dbReference>
<dbReference type="Gene3D" id="1.20.1050.10">
    <property type="match status" value="1"/>
</dbReference>
<accession>A0ABT8S8P7</accession>
<name>A0ABT8S8P7_9BURK</name>
<evidence type="ECO:0000259" key="1">
    <source>
        <dbReference type="PROSITE" id="PS50404"/>
    </source>
</evidence>
<dbReference type="Pfam" id="PF02798">
    <property type="entry name" value="GST_N"/>
    <property type="match status" value="1"/>
</dbReference>
<feature type="domain" description="GST N-terminal" evidence="1">
    <location>
        <begin position="1"/>
        <end position="81"/>
    </location>
</feature>
<comment type="caution">
    <text evidence="3">The sequence shown here is derived from an EMBL/GenBank/DDBJ whole genome shotgun (WGS) entry which is preliminary data.</text>
</comment>
<protein>
    <submittedName>
        <fullName evidence="3">Glutathione S-transferase family protein</fullName>
    </submittedName>
</protein>
<reference evidence="3" key="1">
    <citation type="submission" date="2023-06" db="EMBL/GenBank/DDBJ databases">
        <authorList>
            <person name="Jiang Y."/>
            <person name="Liu Q."/>
        </authorList>
    </citation>
    <scope>NUCLEOTIDE SEQUENCE</scope>
    <source>
        <strain evidence="3">CGMCC 1.12090</strain>
    </source>
</reference>
<dbReference type="InterPro" id="IPR040079">
    <property type="entry name" value="Glutathione_S-Trfase"/>
</dbReference>
<dbReference type="InterPro" id="IPR036282">
    <property type="entry name" value="Glutathione-S-Trfase_C_sf"/>
</dbReference>
<organism evidence="3 4">
    <name type="scientific">Variovorax ginsengisoli</name>
    <dbReference type="NCBI Taxonomy" id="363844"/>
    <lineage>
        <taxon>Bacteria</taxon>
        <taxon>Pseudomonadati</taxon>
        <taxon>Pseudomonadota</taxon>
        <taxon>Betaproteobacteria</taxon>
        <taxon>Burkholderiales</taxon>
        <taxon>Comamonadaceae</taxon>
        <taxon>Variovorax</taxon>
    </lineage>
</organism>
<evidence type="ECO:0000259" key="2">
    <source>
        <dbReference type="PROSITE" id="PS50405"/>
    </source>
</evidence>
<keyword evidence="4" id="KW-1185">Reference proteome</keyword>
<sequence>MLTVHHLGKSQSERIVWLCEELGLTYELKHYVRDPVTALAPPELVALHPLGTAPVISDGDLLLAESGAIVEYIIANYGHGRLAFGPNHPDYVDYIFWWHYANGNFQPNMGRNMLLRRLHLPPDNPIAARLNGRLAGAFALIEKRLGDVPFLAGENFTAADIMTFFSLTTMRYFMPFDLTPYPNILAYLQRIAGRDAYQRAMRKGDPGMPLLLT</sequence>
<dbReference type="EMBL" id="JAUKVY010000016">
    <property type="protein sequence ID" value="MDO1534858.1"/>
    <property type="molecule type" value="Genomic_DNA"/>
</dbReference>
<evidence type="ECO:0000313" key="3">
    <source>
        <dbReference type="EMBL" id="MDO1534858.1"/>
    </source>
</evidence>
<proteinExistence type="predicted"/>
<dbReference type="SUPFAM" id="SSF52833">
    <property type="entry name" value="Thioredoxin-like"/>
    <property type="match status" value="1"/>
</dbReference>
<dbReference type="PANTHER" id="PTHR44051">
    <property type="entry name" value="GLUTATHIONE S-TRANSFERASE-RELATED"/>
    <property type="match status" value="1"/>
</dbReference>
<dbReference type="SFLD" id="SFLDG01150">
    <property type="entry name" value="Main.1:_Beta-like"/>
    <property type="match status" value="1"/>
</dbReference>
<dbReference type="PANTHER" id="PTHR44051:SF9">
    <property type="entry name" value="GLUTATHIONE S-TRANSFERASE 1"/>
    <property type="match status" value="1"/>
</dbReference>
<dbReference type="SFLD" id="SFLDG00358">
    <property type="entry name" value="Main_(cytGST)"/>
    <property type="match status" value="1"/>
</dbReference>
<dbReference type="InterPro" id="IPR036249">
    <property type="entry name" value="Thioredoxin-like_sf"/>
</dbReference>
<dbReference type="PROSITE" id="PS50405">
    <property type="entry name" value="GST_CTER"/>
    <property type="match status" value="1"/>
</dbReference>
<dbReference type="RefSeq" id="WP_301812620.1">
    <property type="nucleotide sequence ID" value="NZ_JAUJZH010000016.1"/>
</dbReference>
<dbReference type="CDD" id="cd03046">
    <property type="entry name" value="GST_N_GTT1_like"/>
    <property type="match status" value="1"/>
</dbReference>
<dbReference type="SFLD" id="SFLDS00019">
    <property type="entry name" value="Glutathione_Transferase_(cytos"/>
    <property type="match status" value="1"/>
</dbReference>
<dbReference type="InterPro" id="IPR010987">
    <property type="entry name" value="Glutathione-S-Trfase_C-like"/>
</dbReference>
<dbReference type="InterPro" id="IPR004045">
    <property type="entry name" value="Glutathione_S-Trfase_N"/>
</dbReference>